<evidence type="ECO:0000256" key="5">
    <source>
        <dbReference type="ARBA" id="ARBA00022741"/>
    </source>
</evidence>
<reference evidence="17" key="1">
    <citation type="journal article" date="2019" name="Int. J. Syst. Evol. Microbiol.">
        <title>The Global Catalogue of Microorganisms (GCM) 10K type strain sequencing project: providing services to taxonomists for standard genome sequencing and annotation.</title>
        <authorList>
            <consortium name="The Broad Institute Genomics Platform"/>
            <consortium name="The Broad Institute Genome Sequencing Center for Infectious Disease"/>
            <person name="Wu L."/>
            <person name="Ma J."/>
        </authorList>
    </citation>
    <scope>NUCLEOTIDE SEQUENCE [LARGE SCALE GENOMIC DNA]</scope>
    <source>
        <strain evidence="17">JCM 19129</strain>
    </source>
</reference>
<dbReference type="EMBL" id="BAABLW010000002">
    <property type="protein sequence ID" value="GAA4913208.1"/>
    <property type="molecule type" value="Genomic_DNA"/>
</dbReference>
<evidence type="ECO:0000256" key="1">
    <source>
        <dbReference type="ARBA" id="ARBA00006566"/>
    </source>
</evidence>
<keyword evidence="9 11" id="KW-0299">Galactose metabolism</keyword>
<evidence type="ECO:0000313" key="17">
    <source>
        <dbReference type="Proteomes" id="UP001500368"/>
    </source>
</evidence>
<comment type="caution">
    <text evidence="16">The sequence shown here is derived from an EMBL/GenBank/DDBJ whole genome shotgun (WGS) entry which is preliminary data.</text>
</comment>
<dbReference type="PRINTS" id="PR00959">
    <property type="entry name" value="MEVGALKINASE"/>
</dbReference>
<keyword evidence="6 11" id="KW-0418">Kinase</keyword>
<evidence type="ECO:0000256" key="2">
    <source>
        <dbReference type="ARBA" id="ARBA00022490"/>
    </source>
</evidence>
<comment type="function">
    <text evidence="11">Catalyzes the transfer of the gamma-phosphate of ATP to D-galactose to form alpha-D-galactose-1-phosphate (Gal-1-P).</text>
</comment>
<keyword evidence="17" id="KW-1185">Reference proteome</keyword>
<protein>
    <recommendedName>
        <fullName evidence="11 12">Galactokinase</fullName>
        <ecNumber evidence="11 12">2.7.1.6</ecNumber>
    </recommendedName>
    <alternativeName>
        <fullName evidence="11">Galactose kinase</fullName>
    </alternativeName>
</protein>
<dbReference type="PRINTS" id="PR00473">
    <property type="entry name" value="GALCTOKINASE"/>
</dbReference>
<dbReference type="SUPFAM" id="SSF54211">
    <property type="entry name" value="Ribosomal protein S5 domain 2-like"/>
    <property type="match status" value="1"/>
</dbReference>
<evidence type="ECO:0000256" key="11">
    <source>
        <dbReference type="HAMAP-Rule" id="MF_00246"/>
    </source>
</evidence>
<keyword evidence="2 11" id="KW-0963">Cytoplasm</keyword>
<dbReference type="PROSITE" id="PS00627">
    <property type="entry name" value="GHMP_KINASES_ATP"/>
    <property type="match status" value="1"/>
</dbReference>
<dbReference type="Gene3D" id="3.30.230.10">
    <property type="match status" value="1"/>
</dbReference>
<feature type="binding site" evidence="11">
    <location>
        <position position="134"/>
    </location>
    <ligand>
        <name>Mg(2+)</name>
        <dbReference type="ChEBI" id="CHEBI:18420"/>
    </ligand>
</feature>
<keyword evidence="5 11" id="KW-0547">Nucleotide-binding</keyword>
<keyword evidence="7 11" id="KW-0067">ATP-binding</keyword>
<dbReference type="EC" id="2.7.1.6" evidence="11 12"/>
<feature type="domain" description="GHMP kinase N-terminal" evidence="13">
    <location>
        <begin position="99"/>
        <end position="185"/>
    </location>
</feature>
<dbReference type="InterPro" id="IPR036554">
    <property type="entry name" value="GHMP_kinase_C_sf"/>
</dbReference>
<dbReference type="PROSITE" id="PS00106">
    <property type="entry name" value="GALACTOKINASE"/>
    <property type="match status" value="1"/>
</dbReference>
<feature type="binding site" evidence="11">
    <location>
        <position position="228"/>
    </location>
    <ligand>
        <name>substrate</name>
    </ligand>
</feature>
<dbReference type="Gene3D" id="3.30.70.890">
    <property type="entry name" value="GHMP kinase, C-terminal domain"/>
    <property type="match status" value="1"/>
</dbReference>
<proteinExistence type="inferred from homology"/>
<feature type="binding site" evidence="11">
    <location>
        <begin position="40"/>
        <end position="43"/>
    </location>
    <ligand>
        <name>substrate</name>
    </ligand>
</feature>
<evidence type="ECO:0000256" key="4">
    <source>
        <dbReference type="ARBA" id="ARBA00022723"/>
    </source>
</evidence>
<evidence type="ECO:0000259" key="13">
    <source>
        <dbReference type="Pfam" id="PF00288"/>
    </source>
</evidence>
<feature type="site" description="Transition state stabilizer" evidence="11">
    <location>
        <position position="34"/>
    </location>
</feature>
<dbReference type="InterPro" id="IPR020568">
    <property type="entry name" value="Ribosomal_Su5_D2-typ_SF"/>
</dbReference>
<dbReference type="InterPro" id="IPR022963">
    <property type="entry name" value="Galactokinase_bac"/>
</dbReference>
<evidence type="ECO:0000256" key="10">
    <source>
        <dbReference type="ARBA" id="ARBA00023277"/>
    </source>
</evidence>
<dbReference type="Pfam" id="PF10509">
    <property type="entry name" value="GalKase_gal_bdg"/>
    <property type="match status" value="1"/>
</dbReference>
<keyword evidence="4 11" id="KW-0479">Metal-binding</keyword>
<comment type="pathway">
    <text evidence="11">Carbohydrate metabolism; galactose metabolism.</text>
</comment>
<dbReference type="InterPro" id="IPR014721">
    <property type="entry name" value="Ribsml_uS5_D2-typ_fold_subgr"/>
</dbReference>
<evidence type="ECO:0000259" key="15">
    <source>
        <dbReference type="Pfam" id="PF10509"/>
    </source>
</evidence>
<feature type="binding site" evidence="11">
    <location>
        <position position="74"/>
    </location>
    <ligand>
        <name>ATP</name>
        <dbReference type="ChEBI" id="CHEBI:30616"/>
    </ligand>
</feature>
<organism evidence="16 17">
    <name type="scientific">Nesterenkonia rhizosphaerae</name>
    <dbReference type="NCBI Taxonomy" id="1348272"/>
    <lineage>
        <taxon>Bacteria</taxon>
        <taxon>Bacillati</taxon>
        <taxon>Actinomycetota</taxon>
        <taxon>Actinomycetes</taxon>
        <taxon>Micrococcales</taxon>
        <taxon>Micrococcaceae</taxon>
        <taxon>Nesterenkonia</taxon>
    </lineage>
</organism>
<evidence type="ECO:0000256" key="12">
    <source>
        <dbReference type="NCBIfam" id="TIGR00131"/>
    </source>
</evidence>
<dbReference type="RefSeq" id="WP_345476502.1">
    <property type="nucleotide sequence ID" value="NZ_BAABLW010000002.1"/>
</dbReference>
<keyword evidence="3 11" id="KW-0808">Transferase</keyword>
<feature type="active site" description="Proton acceptor" evidence="11">
    <location>
        <position position="178"/>
    </location>
</feature>
<feature type="binding site" evidence="11">
    <location>
        <position position="166"/>
    </location>
    <ligand>
        <name>Mg(2+)</name>
        <dbReference type="ChEBI" id="CHEBI:18420"/>
    </ligand>
</feature>
<feature type="domain" description="GHMP kinase C-terminal" evidence="14">
    <location>
        <begin position="288"/>
        <end position="367"/>
    </location>
</feature>
<evidence type="ECO:0000256" key="6">
    <source>
        <dbReference type="ARBA" id="ARBA00022777"/>
    </source>
</evidence>
<comment type="catalytic activity">
    <reaction evidence="11">
        <text>alpha-D-galactose + ATP = alpha-D-galactose 1-phosphate + ADP + H(+)</text>
        <dbReference type="Rhea" id="RHEA:13553"/>
        <dbReference type="ChEBI" id="CHEBI:15378"/>
        <dbReference type="ChEBI" id="CHEBI:28061"/>
        <dbReference type="ChEBI" id="CHEBI:30616"/>
        <dbReference type="ChEBI" id="CHEBI:58336"/>
        <dbReference type="ChEBI" id="CHEBI:456216"/>
        <dbReference type="EC" id="2.7.1.6"/>
    </reaction>
</comment>
<feature type="binding site" evidence="11">
    <location>
        <begin position="128"/>
        <end position="134"/>
    </location>
    <ligand>
        <name>ATP</name>
        <dbReference type="ChEBI" id="CHEBI:30616"/>
    </ligand>
</feature>
<dbReference type="InterPro" id="IPR006204">
    <property type="entry name" value="GHMP_kinase_N_dom"/>
</dbReference>
<evidence type="ECO:0000256" key="9">
    <source>
        <dbReference type="ARBA" id="ARBA00023144"/>
    </source>
</evidence>
<feature type="domain" description="Galactokinase N-terminal" evidence="15">
    <location>
        <begin position="16"/>
        <end position="63"/>
    </location>
</feature>
<dbReference type="InterPro" id="IPR006203">
    <property type="entry name" value="GHMP_knse_ATP-bd_CS"/>
</dbReference>
<dbReference type="HAMAP" id="MF_00246">
    <property type="entry name" value="Galactokinase"/>
    <property type="match status" value="1"/>
</dbReference>
<comment type="similarity">
    <text evidence="1 11">Belongs to the GHMP kinase family. GalK subfamily.</text>
</comment>
<dbReference type="InterPro" id="IPR019539">
    <property type="entry name" value="GalKase_N"/>
</dbReference>
<dbReference type="InterPro" id="IPR006206">
    <property type="entry name" value="Mevalonate/galactokinase"/>
</dbReference>
<evidence type="ECO:0000256" key="7">
    <source>
        <dbReference type="ARBA" id="ARBA00022840"/>
    </source>
</evidence>
<keyword evidence="10 11" id="KW-0119">Carbohydrate metabolism</keyword>
<dbReference type="PANTHER" id="PTHR10457:SF7">
    <property type="entry name" value="GALACTOKINASE-RELATED"/>
    <property type="match status" value="1"/>
</dbReference>
<keyword evidence="8 11" id="KW-0460">Magnesium</keyword>
<evidence type="ECO:0000313" key="16">
    <source>
        <dbReference type="EMBL" id="GAA4913208.1"/>
    </source>
</evidence>
<dbReference type="Pfam" id="PF08544">
    <property type="entry name" value="GHMP_kinases_C"/>
    <property type="match status" value="1"/>
</dbReference>
<sequence length="390" mass="40615">MTGADSMASPELLSSAFRELTAGAPEGIWAAPGRVNLIGEHTDYNDGLVLPFALPHHTAVAAGRRDDSVLRVRSLNSAETLTIALEDLVPGAVSGWGSYVAAMVWSLRESGRSVSGVDIVLGTSVPQGAGLSSSAALECAVGIATAELYGHQMPPLEMAKLAQRAENDFVGMPCGLMDQMISMLGQPGHAVLFDTRTLTPSPVPLALAGAQILVVDTRAPHRLVDGEYAARRAQCATAAQLLGLTSLRELNDDDAASLDQVLTALEDDVLVRRVRHVVTENRRVLQTVDALGRGDLATAGELLNASHQSLRDDYEVTVPEVDLAQEVLSSSGAYGARITGGGFGGCVIALVPEDAVQPLITDITAAYAGAGFSTPTAFTAEPAAGARRVS</sequence>
<evidence type="ECO:0000256" key="8">
    <source>
        <dbReference type="ARBA" id="ARBA00022842"/>
    </source>
</evidence>
<dbReference type="InterPro" id="IPR000705">
    <property type="entry name" value="Galactokinase"/>
</dbReference>
<name>A0ABP9FRR2_9MICC</name>
<accession>A0ABP9FRR2</accession>
<dbReference type="PIRSF" id="PIRSF000530">
    <property type="entry name" value="Galactokinase"/>
    <property type="match status" value="1"/>
</dbReference>
<evidence type="ECO:0000259" key="14">
    <source>
        <dbReference type="Pfam" id="PF08544"/>
    </source>
</evidence>
<dbReference type="PANTHER" id="PTHR10457">
    <property type="entry name" value="MEVALONATE KINASE/GALACTOKINASE"/>
    <property type="match status" value="1"/>
</dbReference>
<dbReference type="InterPro" id="IPR019741">
    <property type="entry name" value="Galactokinase_CS"/>
</dbReference>
<dbReference type="SUPFAM" id="SSF55060">
    <property type="entry name" value="GHMP Kinase, C-terminal domain"/>
    <property type="match status" value="1"/>
</dbReference>
<comment type="subcellular location">
    <subcellularLocation>
        <location evidence="11">Cytoplasm</location>
    </subcellularLocation>
</comment>
<gene>
    <name evidence="16" type="primary">galK_1</name>
    <name evidence="11" type="synonym">galK</name>
    <name evidence="16" type="ORF">GCM10025790_04910</name>
</gene>
<evidence type="ECO:0000256" key="3">
    <source>
        <dbReference type="ARBA" id="ARBA00022679"/>
    </source>
</evidence>
<dbReference type="Proteomes" id="UP001500368">
    <property type="component" value="Unassembled WGS sequence"/>
</dbReference>
<dbReference type="NCBIfam" id="TIGR00131">
    <property type="entry name" value="gal_kin"/>
    <property type="match status" value="1"/>
</dbReference>
<dbReference type="Pfam" id="PF00288">
    <property type="entry name" value="GHMP_kinases_N"/>
    <property type="match status" value="1"/>
</dbReference>
<dbReference type="InterPro" id="IPR013750">
    <property type="entry name" value="GHMP_kinase_C_dom"/>
</dbReference>